<feature type="compositionally biased region" description="Basic and acidic residues" evidence="11">
    <location>
        <begin position="1542"/>
        <end position="1561"/>
    </location>
</feature>
<proteinExistence type="predicted"/>
<dbReference type="Proteomes" id="UP000887567">
    <property type="component" value="Unplaced"/>
</dbReference>
<evidence type="ECO:0000256" key="5">
    <source>
        <dbReference type="ARBA" id="ARBA00022723"/>
    </source>
</evidence>
<feature type="compositionally biased region" description="Polar residues" evidence="11">
    <location>
        <begin position="26"/>
        <end position="35"/>
    </location>
</feature>
<dbReference type="EnsemblMetazoa" id="XM_021041821.2">
    <property type="protein sequence ID" value="XP_020897480.1"/>
    <property type="gene ID" value="LOC110236315"/>
</dbReference>
<dbReference type="InterPro" id="IPR000690">
    <property type="entry name" value="Matrin/U1-C_Znf_C2H2"/>
</dbReference>
<dbReference type="OrthoDB" id="407432at2759"/>
<dbReference type="SUPFAM" id="SSF81301">
    <property type="entry name" value="Nucleotidyltransferase"/>
    <property type="match status" value="2"/>
</dbReference>
<evidence type="ECO:0000256" key="6">
    <source>
        <dbReference type="ARBA" id="ARBA00022771"/>
    </source>
</evidence>
<sequence length="1687" mass="188793">MEEGVVKEDKQGSQNSCPLNPESPHQIKQSGAALTSSRINQLQEQHFIVKSKEPGKFYCKVCNVTFDSLSEEKVKQHIGGKSHKKNVKSKGIQVTMKSIANPTSCQVQALEFMLQSVVQKYALTPEVDLPLRTQISQELTAFILSKIPGCKLSVFGSSLTCFGFKSSDINLDLTLPSDKITVPQALISIKELLLENDKFIEVKDEFDLSIPHVFFIHKQSGLACRLCCGSGLACRTSILLKHYSAINPIVHPLVVGFRYWAQCCSIDSKDGGLAPYCLALMVIQFLQNTTPPVLPMISIEQFQHGEVPKFHSKNASTLGLLWFSLFRYYCLNFQLDESVISVKVKQPYSREERRWGHRRFAIEDPYITNHNVSTVGSDRVFEYIINCLNTSFIYYGSIPKKNKKGSGGSDDDGINLDQGLQLAEPISSTSDGDDIFQMDDLDGETLTDKMQNLSVVNKGVKIEYQFKTEILSGGKRPEVQCQCCKKDGHITAKCPDLKKPVLKPLPSLPTSYLDIVSRICAQTRGEVAFAPQEVKFRESVLWNLEDYIQEVFPDARLHLFGSSMNGFGFKDSDLDICMTIEGKNKDDLDCISIIKDLAKKLKQHRDCSNVFAITTAKVPIVKFYLRSVKKEADISLYNVLALENTKMLATYAKIDDRVSVLGYTLKLFAKLCEIGDASKGSLSSYAYILMLLHYLQKCYVIPILQELYEGETKPSKIIDSWNCWFFDDLVNLSKVWTAKNNESIGSLWIGFLRYYTETFDWEHDVVCCRRTKKLTKFEKMWTRHVFAIEDPFNLDHNLGAGISRKMANFIKTALMRGRQRFGIPPRMPLGMPFLHYFFNVDFLTDGLEAPSDRTCRVCGHIGHIARECPRLKKNRKDEKVDNGERSKLSNRPFSVPNFTPRKRATTAPAHMRDRSTPPVVTQDTAQDKSSSHQKNTIELVSNSPPKLQTPPRPPHAYGYVPLASPDQFMAKPVMMHSAYPGTSIAWPSSPPTEHSGTRQRSVSESHSPPVIIPLGSPPNVYRRDIPLYPHQLGSSHHIASLHQVGSPNYPSSPHSTSHHTTQPATSILHSGSPHNIQTPQHVIGSPHHPGSQHATSPPMYASSLPSKLQQLHSSQKSSFIHNQHMTADEFFKMVREVESQEVGLVKPLELNASKIPAEAVPSHPVVKPILSSPKTDEEHKLLSNLDKVRSLWAGDAQCKPVDSNQSTSGSCVLENVTSLDNKDGLLGNSPETALKNKNTTRQDILEPALFDVKSFQKSLPVDDKKENAQREDNHDDKKDGRSGNQQETSLKNKNTTRQDILEPELFDLKSYQKAFPLDDKKENAQHKDKQVQKNSKSAKRDTQTLGKTDQSEGEVEGHDGSPTKKPKHEILDKINHTLDETPTKDESGQRSDKKNRQRQRMNAKRRSQRKKTPEPSEPVDSLQQSSVGSKDNAAITPTKTDKKNCKSEKQGVVLKDGETVCKFQQKPHAKNTKRKEEGEHDMKTVAKTPPKTDRHDPKEQNVLSEYRGDSLKSPSKANKKNPKGKEQIVVREGAGAIPKSWPKTDKQNSKEKTATAEDSRAVTKPASKAVQGKDIKGKEQNVSEDSMADSKSPPQRQRPKGKEHDMVSEDSGAISGSHSKGDRKNSKGKEQTHATNTSANEDVKYGNKRRNKSRNHRGRGRGKAGTMDYESSDKSFTDKKSSLDGPT</sequence>
<feature type="compositionally biased region" description="Polar residues" evidence="11">
    <location>
        <begin position="1282"/>
        <end position="1298"/>
    </location>
</feature>
<dbReference type="KEGG" id="epa:110236315"/>
<evidence type="ECO:0000313" key="14">
    <source>
        <dbReference type="EnsemblMetazoa" id="XP_020897480.1"/>
    </source>
</evidence>
<feature type="compositionally biased region" description="Basic and acidic residues" evidence="11">
    <location>
        <begin position="1619"/>
        <end position="1632"/>
    </location>
</feature>
<feature type="compositionally biased region" description="Basic and acidic residues" evidence="11">
    <location>
        <begin position="1260"/>
        <end position="1281"/>
    </location>
</feature>
<dbReference type="GO" id="GO:0031123">
    <property type="term" value="P:RNA 3'-end processing"/>
    <property type="evidence" value="ECO:0007669"/>
    <property type="project" value="TreeGrafter"/>
</dbReference>
<name>A0A913X1L9_EXADI</name>
<dbReference type="GO" id="GO:0003676">
    <property type="term" value="F:nucleic acid binding"/>
    <property type="evidence" value="ECO:0007669"/>
    <property type="project" value="InterPro"/>
</dbReference>
<evidence type="ECO:0000256" key="2">
    <source>
        <dbReference type="ARBA" id="ARBA00001946"/>
    </source>
</evidence>
<evidence type="ECO:0000256" key="4">
    <source>
        <dbReference type="ARBA" id="ARBA00022679"/>
    </source>
</evidence>
<dbReference type="SUPFAM" id="SSF81631">
    <property type="entry name" value="PAP/OAS1 substrate-binding domain"/>
    <property type="match status" value="2"/>
</dbReference>
<feature type="compositionally biased region" description="Low complexity" evidence="11">
    <location>
        <begin position="1046"/>
        <end position="1066"/>
    </location>
</feature>
<dbReference type="Pfam" id="PF03828">
    <property type="entry name" value="PAP_assoc"/>
    <property type="match status" value="2"/>
</dbReference>
<keyword evidence="9" id="KW-0539">Nucleus</keyword>
<feature type="compositionally biased region" description="Basic and acidic residues" evidence="11">
    <location>
        <begin position="1671"/>
        <end position="1687"/>
    </location>
</feature>
<feature type="compositionally biased region" description="Basic residues" evidence="11">
    <location>
        <begin position="1395"/>
        <end position="1410"/>
    </location>
</feature>
<evidence type="ECO:0000256" key="7">
    <source>
        <dbReference type="ARBA" id="ARBA00022833"/>
    </source>
</evidence>
<accession>A0A913X1L9</accession>
<keyword evidence="7" id="KW-0862">Zinc</keyword>
<evidence type="ECO:0000259" key="13">
    <source>
        <dbReference type="PROSITE" id="PS50171"/>
    </source>
</evidence>
<evidence type="ECO:0000256" key="3">
    <source>
        <dbReference type="ARBA" id="ARBA00004123"/>
    </source>
</evidence>
<dbReference type="PROSITE" id="PS50171">
    <property type="entry name" value="ZF_MATRIN"/>
    <property type="match status" value="1"/>
</dbReference>
<dbReference type="Pfam" id="PF22600">
    <property type="entry name" value="MTPAP-like_central"/>
    <property type="match status" value="1"/>
</dbReference>
<evidence type="ECO:0000259" key="12">
    <source>
        <dbReference type="PROSITE" id="PS50158"/>
    </source>
</evidence>
<feature type="region of interest" description="Disordered" evidence="11">
    <location>
        <begin position="1041"/>
        <end position="1116"/>
    </location>
</feature>
<evidence type="ECO:0000256" key="1">
    <source>
        <dbReference type="ARBA" id="ARBA00001936"/>
    </source>
</evidence>
<dbReference type="CDD" id="cd05402">
    <property type="entry name" value="NT_PAP_TUTase"/>
    <property type="match status" value="2"/>
</dbReference>
<keyword evidence="15" id="KW-1185">Reference proteome</keyword>
<dbReference type="PANTHER" id="PTHR12271">
    <property type="entry name" value="POLY A POLYMERASE CID PAP -RELATED"/>
    <property type="match status" value="1"/>
</dbReference>
<comment type="cofactor">
    <cofactor evidence="2">
        <name>Mg(2+)</name>
        <dbReference type="ChEBI" id="CHEBI:18420"/>
    </cofactor>
</comment>
<feature type="region of interest" description="Disordered" evidence="11">
    <location>
        <begin position="1256"/>
        <end position="1300"/>
    </location>
</feature>
<feature type="region of interest" description="Disordered" evidence="11">
    <location>
        <begin position="985"/>
        <end position="1019"/>
    </location>
</feature>
<dbReference type="Gene3D" id="1.10.1410.10">
    <property type="match status" value="2"/>
</dbReference>
<feature type="compositionally biased region" description="Low complexity" evidence="11">
    <location>
        <begin position="1102"/>
        <end position="1116"/>
    </location>
</feature>
<dbReference type="RefSeq" id="XP_020897480.1">
    <property type="nucleotide sequence ID" value="XM_021041821.2"/>
</dbReference>
<dbReference type="GO" id="GO:0008270">
    <property type="term" value="F:zinc ion binding"/>
    <property type="evidence" value="ECO:0007669"/>
    <property type="project" value="UniProtKB-KW"/>
</dbReference>
<dbReference type="Gene3D" id="3.30.460.10">
    <property type="entry name" value="Beta Polymerase, domain 2"/>
    <property type="match status" value="2"/>
</dbReference>
<feature type="compositionally biased region" description="Polar residues" evidence="11">
    <location>
        <begin position="991"/>
        <end position="1006"/>
    </location>
</feature>
<feature type="compositionally biased region" description="Basic and acidic residues" evidence="11">
    <location>
        <begin position="1316"/>
        <end position="1331"/>
    </location>
</feature>
<dbReference type="InterPro" id="IPR036875">
    <property type="entry name" value="Znf_CCHC_sf"/>
</dbReference>
<dbReference type="CDD" id="cd22541">
    <property type="entry name" value="SP5_N"/>
    <property type="match status" value="1"/>
</dbReference>
<feature type="compositionally biased region" description="Basic and acidic residues" evidence="11">
    <location>
        <begin position="1355"/>
        <end position="1394"/>
    </location>
</feature>
<dbReference type="SMART" id="SM00343">
    <property type="entry name" value="ZnF_C2HC"/>
    <property type="match status" value="2"/>
</dbReference>
<reference evidence="14" key="1">
    <citation type="submission" date="2022-11" db="UniProtKB">
        <authorList>
            <consortium name="EnsemblMetazoa"/>
        </authorList>
    </citation>
    <scope>IDENTIFICATION</scope>
</reference>
<evidence type="ECO:0000256" key="11">
    <source>
        <dbReference type="SAM" id="MobiDB-lite"/>
    </source>
</evidence>
<dbReference type="InterPro" id="IPR045100">
    <property type="entry name" value="TUT4/7_NTP_transf"/>
</dbReference>
<comment type="subcellular location">
    <subcellularLocation>
        <location evidence="3">Nucleus</location>
    </subcellularLocation>
</comment>
<keyword evidence="8" id="KW-0460">Magnesium</keyword>
<feature type="compositionally biased region" description="Polar residues" evidence="11">
    <location>
        <begin position="931"/>
        <end position="946"/>
    </location>
</feature>
<evidence type="ECO:0000313" key="15">
    <source>
        <dbReference type="Proteomes" id="UP000887567"/>
    </source>
</evidence>
<dbReference type="InterPro" id="IPR043519">
    <property type="entry name" value="NT_sf"/>
</dbReference>
<dbReference type="InterPro" id="IPR002058">
    <property type="entry name" value="PAP_assoc"/>
</dbReference>
<feature type="compositionally biased region" description="Basic and acidic residues" evidence="11">
    <location>
        <begin position="1439"/>
        <end position="1459"/>
    </location>
</feature>
<dbReference type="Gene3D" id="4.10.60.10">
    <property type="entry name" value="Zinc finger, CCHC-type"/>
    <property type="match status" value="1"/>
</dbReference>
<organism evidence="14 15">
    <name type="scientific">Exaiptasia diaphana</name>
    <name type="common">Tropical sea anemone</name>
    <name type="synonym">Aiptasia pulchella</name>
    <dbReference type="NCBI Taxonomy" id="2652724"/>
    <lineage>
        <taxon>Eukaryota</taxon>
        <taxon>Metazoa</taxon>
        <taxon>Cnidaria</taxon>
        <taxon>Anthozoa</taxon>
        <taxon>Hexacorallia</taxon>
        <taxon>Actiniaria</taxon>
        <taxon>Aiptasiidae</taxon>
        <taxon>Exaiptasia</taxon>
    </lineage>
</organism>
<keyword evidence="5" id="KW-0479">Metal-binding</keyword>
<feature type="region of interest" description="Disordered" evidence="11">
    <location>
        <begin position="875"/>
        <end position="955"/>
    </location>
</feature>
<dbReference type="SUPFAM" id="SSF57667">
    <property type="entry name" value="beta-beta-alpha zinc fingers"/>
    <property type="match status" value="1"/>
</dbReference>
<feature type="compositionally biased region" description="Polar residues" evidence="11">
    <location>
        <begin position="1067"/>
        <end position="1080"/>
    </location>
</feature>
<evidence type="ECO:0000256" key="10">
    <source>
        <dbReference type="PROSITE-ProRule" id="PRU00047"/>
    </source>
</evidence>
<dbReference type="GeneID" id="110236315"/>
<evidence type="ECO:0000256" key="8">
    <source>
        <dbReference type="ARBA" id="ARBA00022842"/>
    </source>
</evidence>
<dbReference type="SMART" id="SM00451">
    <property type="entry name" value="ZnF_U1"/>
    <property type="match status" value="1"/>
</dbReference>
<dbReference type="SUPFAM" id="SSF57756">
    <property type="entry name" value="Retrovirus zinc finger-like domains"/>
    <property type="match status" value="1"/>
</dbReference>
<dbReference type="PROSITE" id="PS50158">
    <property type="entry name" value="ZF_CCHC"/>
    <property type="match status" value="1"/>
</dbReference>
<dbReference type="InterPro" id="IPR036236">
    <property type="entry name" value="Znf_C2H2_sf"/>
</dbReference>
<keyword evidence="6 10" id="KW-0863">Zinc-finger</keyword>
<evidence type="ECO:0000256" key="9">
    <source>
        <dbReference type="ARBA" id="ARBA00023242"/>
    </source>
</evidence>
<dbReference type="InterPro" id="IPR054708">
    <property type="entry name" value="MTPAP-like_central"/>
</dbReference>
<feature type="compositionally biased region" description="Basic and acidic residues" evidence="11">
    <location>
        <begin position="1571"/>
        <end position="1581"/>
    </location>
</feature>
<feature type="compositionally biased region" description="Basic and acidic residues" evidence="11">
    <location>
        <begin position="875"/>
        <end position="887"/>
    </location>
</feature>
<feature type="region of interest" description="Disordered" evidence="11">
    <location>
        <begin position="1312"/>
        <end position="1687"/>
    </location>
</feature>
<dbReference type="GO" id="GO:0005634">
    <property type="term" value="C:nucleus"/>
    <property type="evidence" value="ECO:0007669"/>
    <property type="project" value="UniProtKB-SubCell"/>
</dbReference>
<feature type="region of interest" description="Disordered" evidence="11">
    <location>
        <begin position="1"/>
        <end position="35"/>
    </location>
</feature>
<dbReference type="Gene3D" id="3.30.160.60">
    <property type="entry name" value="Classic Zinc Finger"/>
    <property type="match status" value="1"/>
</dbReference>
<comment type="cofactor">
    <cofactor evidence="1">
        <name>Mn(2+)</name>
        <dbReference type="ChEBI" id="CHEBI:29035"/>
    </cofactor>
</comment>
<dbReference type="InterPro" id="IPR001878">
    <property type="entry name" value="Znf_CCHC"/>
</dbReference>
<feature type="domain" description="CCHC-type" evidence="12">
    <location>
        <begin position="855"/>
        <end position="870"/>
    </location>
</feature>
<feature type="domain" description="Matrin-type" evidence="13">
    <location>
        <begin position="57"/>
        <end position="89"/>
    </location>
</feature>
<feature type="compositionally biased region" description="Basic and acidic residues" evidence="11">
    <location>
        <begin position="1474"/>
        <end position="1499"/>
    </location>
</feature>
<dbReference type="PANTHER" id="PTHR12271:SF66">
    <property type="entry name" value="TERMINAL URIDYLYLTRANSFERASE TAILOR"/>
    <property type="match status" value="1"/>
</dbReference>
<dbReference type="Pfam" id="PF19088">
    <property type="entry name" value="TUTase"/>
    <property type="match status" value="1"/>
</dbReference>
<keyword evidence="4" id="KW-0808">Transferase</keyword>
<protein>
    <submittedName>
        <fullName evidence="14">Uncharacterized protein</fullName>
    </submittedName>
</protein>
<dbReference type="InterPro" id="IPR003604">
    <property type="entry name" value="Matrin/U1-like-C_Znf_C2H2"/>
</dbReference>
<dbReference type="GO" id="GO:0050265">
    <property type="term" value="F:RNA uridylyltransferase activity"/>
    <property type="evidence" value="ECO:0007669"/>
    <property type="project" value="TreeGrafter"/>
</dbReference>
<feature type="compositionally biased region" description="Basic and acidic residues" evidence="11">
    <location>
        <begin position="1"/>
        <end position="11"/>
    </location>
</feature>
<feature type="compositionally biased region" description="Basic residues" evidence="11">
    <location>
        <begin position="1646"/>
        <end position="1662"/>
    </location>
</feature>